<dbReference type="NCBIfam" id="NF007113">
    <property type="entry name" value="PRK09562.1"/>
    <property type="match status" value="1"/>
</dbReference>
<dbReference type="InterPro" id="IPR048015">
    <property type="entry name" value="NTP-PPase_MazG-like_N"/>
</dbReference>
<dbReference type="CDD" id="cd11528">
    <property type="entry name" value="NTP-PPase_MazG_Nterm"/>
    <property type="match status" value="1"/>
</dbReference>
<accession>A0A161J7L6</accession>
<dbReference type="Pfam" id="PF03819">
    <property type="entry name" value="MazG"/>
    <property type="match status" value="2"/>
</dbReference>
<dbReference type="FunFam" id="1.10.287.1080:FF:000001">
    <property type="entry name" value="Nucleoside triphosphate pyrophosphohydrolase"/>
    <property type="match status" value="1"/>
</dbReference>
<gene>
    <name evidence="2" type="ORF">ATSB10_21550</name>
</gene>
<sequence length="271" mass="30497">MTQRHSLDDLLAIMARLRDPRGGCPWDLQQDFATIAPYTIEEAYEVADAIDRRDWSDLRDELGDLLLQVVFHAQMARERGLFGFADVAHAISDKMIRRHPHVFGDVAYDDVEAQKAAWEVIKAGERAARGETHDASALAGVSRGLPEWKRAQKLQEKAARTGFEWPDPAPVLDKLAEEVEEVRAEFAAGADTGRLEDEIGDVAFILVNLARHAGVDFSQALRRANAKFERRFRRMEALAEEAGQRLDQRDLAAQELLWNAVKREEDRGGQA</sequence>
<dbReference type="SUPFAM" id="SSF101386">
    <property type="entry name" value="all-alpha NTP pyrophosphatases"/>
    <property type="match status" value="2"/>
</dbReference>
<protein>
    <recommendedName>
        <fullName evidence="1">NTP pyrophosphohydrolase MazG-like domain-containing protein</fullName>
    </recommendedName>
</protein>
<dbReference type="CDD" id="cd11529">
    <property type="entry name" value="NTP-PPase_MazG_Cterm"/>
    <property type="match status" value="1"/>
</dbReference>
<dbReference type="PANTHER" id="PTHR30522">
    <property type="entry name" value="NUCLEOSIDE TRIPHOSPHATE PYROPHOSPHOHYDROLASE"/>
    <property type="match status" value="1"/>
</dbReference>
<evidence type="ECO:0000313" key="2">
    <source>
        <dbReference type="EMBL" id="AND69609.1"/>
    </source>
</evidence>
<dbReference type="PANTHER" id="PTHR30522:SF0">
    <property type="entry name" value="NUCLEOSIDE TRIPHOSPHATE PYROPHOSPHOHYDROLASE"/>
    <property type="match status" value="1"/>
</dbReference>
<dbReference type="GO" id="GO:0047429">
    <property type="term" value="F:nucleoside triphosphate diphosphatase activity"/>
    <property type="evidence" value="ECO:0007669"/>
    <property type="project" value="InterPro"/>
</dbReference>
<dbReference type="RefSeq" id="WP_063672638.1">
    <property type="nucleotide sequence ID" value="NZ_CP014841.1"/>
</dbReference>
<dbReference type="GO" id="GO:0006203">
    <property type="term" value="P:dGTP catabolic process"/>
    <property type="evidence" value="ECO:0007669"/>
    <property type="project" value="TreeGrafter"/>
</dbReference>
<dbReference type="GO" id="GO:0006950">
    <property type="term" value="P:response to stress"/>
    <property type="evidence" value="ECO:0007669"/>
    <property type="project" value="UniProtKB-ARBA"/>
</dbReference>
<dbReference type="AlphaFoldDB" id="A0A161J7L6"/>
<feature type="domain" description="NTP pyrophosphohydrolase MazG-like" evidence="1">
    <location>
        <begin position="172"/>
        <end position="231"/>
    </location>
</feature>
<dbReference type="EMBL" id="CP014841">
    <property type="protein sequence ID" value="AND69609.1"/>
    <property type="molecule type" value="Genomic_DNA"/>
</dbReference>
<name>A0A161J7L6_9GAMM</name>
<reference evidence="2 3" key="1">
    <citation type="submission" date="2016-02" db="EMBL/GenBank/DDBJ databases">
        <title>Complete genome sequencing and analysis of ATSB10, Dyella thiooxydans isolated from rhizosphere soil of sunflower (Helianthus annuus L.).</title>
        <authorList>
            <person name="Lee Y."/>
            <person name="Hwangbo K."/>
            <person name="Chung H."/>
            <person name="Yoo J."/>
            <person name="Kim K.Y."/>
            <person name="Sa T.M."/>
            <person name="Um Y."/>
            <person name="Madhaiyan M."/>
        </authorList>
    </citation>
    <scope>NUCLEOTIDE SEQUENCE [LARGE SCALE GENOMIC DNA]</scope>
    <source>
        <strain evidence="2 3">ATSB10</strain>
    </source>
</reference>
<dbReference type="STRING" id="445710.ATSB10_21550"/>
<dbReference type="OrthoDB" id="9808939at2"/>
<evidence type="ECO:0000259" key="1">
    <source>
        <dbReference type="Pfam" id="PF03819"/>
    </source>
</evidence>
<dbReference type="GO" id="GO:0046052">
    <property type="term" value="P:UTP catabolic process"/>
    <property type="evidence" value="ECO:0007669"/>
    <property type="project" value="TreeGrafter"/>
</dbReference>
<dbReference type="PATRIC" id="fig|445710.3.peg.2153"/>
<dbReference type="KEGG" id="dtx:ATSB10_21550"/>
<evidence type="ECO:0000313" key="3">
    <source>
        <dbReference type="Proteomes" id="UP000077255"/>
    </source>
</evidence>
<keyword evidence="3" id="KW-1185">Reference proteome</keyword>
<dbReference type="Gene3D" id="1.10.287.1080">
    <property type="entry name" value="MazG-like"/>
    <property type="match status" value="2"/>
</dbReference>
<organism evidence="2 3">
    <name type="scientific">Dyella thiooxydans</name>
    <dbReference type="NCBI Taxonomy" id="445710"/>
    <lineage>
        <taxon>Bacteria</taxon>
        <taxon>Pseudomonadati</taxon>
        <taxon>Pseudomonadota</taxon>
        <taxon>Gammaproteobacteria</taxon>
        <taxon>Lysobacterales</taxon>
        <taxon>Rhodanobacteraceae</taxon>
        <taxon>Dyella</taxon>
    </lineage>
</organism>
<dbReference type="GO" id="GO:0046047">
    <property type="term" value="P:TTP catabolic process"/>
    <property type="evidence" value="ECO:0007669"/>
    <property type="project" value="TreeGrafter"/>
</dbReference>
<proteinExistence type="predicted"/>
<dbReference type="NCBIfam" id="TIGR00444">
    <property type="entry name" value="mazG"/>
    <property type="match status" value="1"/>
</dbReference>
<dbReference type="GO" id="GO:0046061">
    <property type="term" value="P:dATP catabolic process"/>
    <property type="evidence" value="ECO:0007669"/>
    <property type="project" value="TreeGrafter"/>
</dbReference>
<dbReference type="GO" id="GO:0046076">
    <property type="term" value="P:dTTP catabolic process"/>
    <property type="evidence" value="ECO:0007669"/>
    <property type="project" value="TreeGrafter"/>
</dbReference>
<dbReference type="InterPro" id="IPR004518">
    <property type="entry name" value="MazG-like_dom"/>
</dbReference>
<dbReference type="GO" id="GO:0046081">
    <property type="term" value="P:dUTP catabolic process"/>
    <property type="evidence" value="ECO:0007669"/>
    <property type="project" value="TreeGrafter"/>
</dbReference>
<feature type="domain" description="NTP pyrophosphohydrolase MazG-like" evidence="1">
    <location>
        <begin position="30"/>
        <end position="103"/>
    </location>
</feature>
<dbReference type="Proteomes" id="UP000077255">
    <property type="component" value="Chromosome"/>
</dbReference>
<dbReference type="InterPro" id="IPR011551">
    <property type="entry name" value="NTP_PyrPHydrolase_MazG"/>
</dbReference>
<dbReference type="InterPro" id="IPR048011">
    <property type="entry name" value="NTP-PPase_MazG-like_C"/>
</dbReference>